<feature type="region of interest" description="Disordered" evidence="1">
    <location>
        <begin position="28"/>
        <end position="70"/>
    </location>
</feature>
<feature type="compositionally biased region" description="Polar residues" evidence="1">
    <location>
        <begin position="58"/>
        <end position="70"/>
    </location>
</feature>
<reference evidence="3" key="2">
    <citation type="journal article" date="2023" name="Plants (Basel)">
        <title>Annotation of the Turnera subulata (Passifloraceae) Draft Genome Reveals the S-Locus Evolved after the Divergence of Turneroideae from Passifloroideae in a Stepwise Manner.</title>
        <authorList>
            <person name="Henning P.M."/>
            <person name="Roalson E.H."/>
            <person name="Mir W."/>
            <person name="McCubbin A.G."/>
            <person name="Shore J.S."/>
        </authorList>
    </citation>
    <scope>NUCLEOTIDE SEQUENCE</scope>
    <source>
        <strain evidence="3">F60SS</strain>
    </source>
</reference>
<dbReference type="EMBL" id="JAKUCV010004709">
    <property type="protein sequence ID" value="KAJ4834413.1"/>
    <property type="molecule type" value="Genomic_DNA"/>
</dbReference>
<keyword evidence="4" id="KW-1185">Reference proteome</keyword>
<gene>
    <name evidence="3" type="ORF">Tsubulata_024436</name>
</gene>
<keyword evidence="2" id="KW-0732">Signal</keyword>
<reference evidence="3" key="1">
    <citation type="submission" date="2022-02" db="EMBL/GenBank/DDBJ databases">
        <authorList>
            <person name="Henning P.M."/>
            <person name="McCubbin A.G."/>
            <person name="Shore J.S."/>
        </authorList>
    </citation>
    <scope>NUCLEOTIDE SEQUENCE</scope>
    <source>
        <strain evidence="3">F60SS</strain>
        <tissue evidence="3">Leaves</tissue>
    </source>
</reference>
<accession>A0A9Q0FN12</accession>
<sequence length="132" mass="14404">MEPRLNSRLHSQFLTLTIFTYLLPLAPTSSNPSPPSTTSPFSSSPLSWPSVAPSPSSHQQPLRLTSPPSASPQPLSFCFPNFEFLDNDLIILSDSARRHLTFVLIYHQSKVVLMCSLVAPDLAVPVPNGPAH</sequence>
<organism evidence="3 4">
    <name type="scientific">Turnera subulata</name>
    <dbReference type="NCBI Taxonomy" id="218843"/>
    <lineage>
        <taxon>Eukaryota</taxon>
        <taxon>Viridiplantae</taxon>
        <taxon>Streptophyta</taxon>
        <taxon>Embryophyta</taxon>
        <taxon>Tracheophyta</taxon>
        <taxon>Spermatophyta</taxon>
        <taxon>Magnoliopsida</taxon>
        <taxon>eudicotyledons</taxon>
        <taxon>Gunneridae</taxon>
        <taxon>Pentapetalae</taxon>
        <taxon>rosids</taxon>
        <taxon>fabids</taxon>
        <taxon>Malpighiales</taxon>
        <taxon>Passifloraceae</taxon>
        <taxon>Turnera</taxon>
    </lineage>
</organism>
<evidence type="ECO:0000256" key="2">
    <source>
        <dbReference type="SAM" id="SignalP"/>
    </source>
</evidence>
<dbReference type="AlphaFoldDB" id="A0A9Q0FN12"/>
<proteinExistence type="predicted"/>
<feature type="compositionally biased region" description="Low complexity" evidence="1">
    <location>
        <begin position="38"/>
        <end position="57"/>
    </location>
</feature>
<evidence type="ECO:0000313" key="3">
    <source>
        <dbReference type="EMBL" id="KAJ4834413.1"/>
    </source>
</evidence>
<feature type="chain" id="PRO_5040471499" evidence="2">
    <location>
        <begin position="31"/>
        <end position="132"/>
    </location>
</feature>
<feature type="signal peptide" evidence="2">
    <location>
        <begin position="1"/>
        <end position="30"/>
    </location>
</feature>
<dbReference type="Proteomes" id="UP001141552">
    <property type="component" value="Unassembled WGS sequence"/>
</dbReference>
<evidence type="ECO:0000256" key="1">
    <source>
        <dbReference type="SAM" id="MobiDB-lite"/>
    </source>
</evidence>
<name>A0A9Q0FN12_9ROSI</name>
<protein>
    <submittedName>
        <fullName evidence="3">Uncharacterized protein</fullName>
    </submittedName>
</protein>
<comment type="caution">
    <text evidence="3">The sequence shown here is derived from an EMBL/GenBank/DDBJ whole genome shotgun (WGS) entry which is preliminary data.</text>
</comment>
<evidence type="ECO:0000313" key="4">
    <source>
        <dbReference type="Proteomes" id="UP001141552"/>
    </source>
</evidence>